<name>A0A1A3NBC1_MYCAS</name>
<comment type="caution">
    <text evidence="2">The sequence shown here is derived from an EMBL/GenBank/DDBJ whole genome shotgun (WGS) entry which is preliminary data.</text>
</comment>
<dbReference type="EMBL" id="LZLQ01000024">
    <property type="protein sequence ID" value="OBK18655.1"/>
    <property type="molecule type" value="Genomic_DNA"/>
</dbReference>
<gene>
    <name evidence="2" type="ORF">A5636_01885</name>
</gene>
<evidence type="ECO:0000256" key="1">
    <source>
        <dbReference type="SAM" id="MobiDB-lite"/>
    </source>
</evidence>
<protein>
    <recommendedName>
        <fullName evidence="4">PPE family domain-containing protein</fullName>
    </recommendedName>
</protein>
<evidence type="ECO:0008006" key="4">
    <source>
        <dbReference type="Google" id="ProtNLM"/>
    </source>
</evidence>
<evidence type="ECO:0000313" key="2">
    <source>
        <dbReference type="EMBL" id="OBK18655.1"/>
    </source>
</evidence>
<organism evidence="2 3">
    <name type="scientific">Mycobacterium asiaticum</name>
    <dbReference type="NCBI Taxonomy" id="1790"/>
    <lineage>
        <taxon>Bacteria</taxon>
        <taxon>Bacillati</taxon>
        <taxon>Actinomycetota</taxon>
        <taxon>Actinomycetes</taxon>
        <taxon>Mycobacteriales</taxon>
        <taxon>Mycobacteriaceae</taxon>
        <taxon>Mycobacterium</taxon>
    </lineage>
</organism>
<evidence type="ECO:0000313" key="3">
    <source>
        <dbReference type="Proteomes" id="UP000093629"/>
    </source>
</evidence>
<proteinExistence type="predicted"/>
<sequence>MAVTLSQIRAWSTAPLTDAASYWSKTADQWDDVFLTMRNQSQSIAWKGAGGDGLRQRTAADFSTVSGKADQLRQAAVSPAMGRAKSAPPNNARCSLSRTRRTRV</sequence>
<reference evidence="2 3" key="1">
    <citation type="submission" date="2016-06" db="EMBL/GenBank/DDBJ databases">
        <authorList>
            <person name="Kjaerup R.B."/>
            <person name="Dalgaard T.S."/>
            <person name="Juul-Madsen H.R."/>
        </authorList>
    </citation>
    <scope>NUCLEOTIDE SEQUENCE [LARGE SCALE GENOMIC DNA]</scope>
    <source>
        <strain evidence="2 3">1245139.5</strain>
    </source>
</reference>
<feature type="region of interest" description="Disordered" evidence="1">
    <location>
        <begin position="79"/>
        <end position="104"/>
    </location>
</feature>
<accession>A0A1A3NBC1</accession>
<dbReference type="AlphaFoldDB" id="A0A1A3NBC1"/>
<feature type="compositionally biased region" description="Polar residues" evidence="1">
    <location>
        <begin position="88"/>
        <end position="97"/>
    </location>
</feature>
<dbReference type="Proteomes" id="UP000093629">
    <property type="component" value="Unassembled WGS sequence"/>
</dbReference>
<keyword evidence="3" id="KW-1185">Reference proteome</keyword>